<dbReference type="Proteomes" id="UP000224460">
    <property type="component" value="Unassembled WGS sequence"/>
</dbReference>
<dbReference type="EMBL" id="PEDL01000001">
    <property type="protein sequence ID" value="PHV71981.1"/>
    <property type="molecule type" value="Genomic_DNA"/>
</dbReference>
<evidence type="ECO:0000313" key="1">
    <source>
        <dbReference type="EMBL" id="PHV71981.1"/>
    </source>
</evidence>
<accession>A0AC61DH02</accession>
<keyword evidence="2" id="KW-1185">Reference proteome</keyword>
<sequence length="540" mass="60261">MQVPIDIVSGFLEAGKTTFIQACLQQGLARGERLVIILCEEGSTKLIDTHSLKTFSHQGKESSGLNGIEGIYNIEIVEEETELTKSFFKKLEKKYHPTRILIEYNGMWELSTLLKVKLPTSYFIGTNFYLVDASTFEIYMANMSTLISRQLIEGDVILVNRQKQLTKEEQSRLELTVHNLSKSCPIYYEGEAGYWEKIKGWFRVSPELKQINRQKLGMIGMSLLVSILSILLLLKKDFNPYYSESVEVLRLMTNTLVEATPFVIIGVVVASVLELCLSERLLLRLFNAPMGLGHLMALGLGVLFPVCDCAIVPITSGLLKKGVPLSKAMLFMLAVPIMNPIVWLSTSYAFPTRQWLIGYRIGTGLLMAFCSSLILERIVGKKLTVTKQGIGGSCQSGYLGELYFKEGLGKVEAVFRHSMLEFLRIMGYVVMGTLISSIVQVCGLEFFQKEGMNFTASFGLMFLASLFLSVCASSNAFIARGFLGVIPLSGIVGYMVMGPILDIKNLFLMLGHFSKKFIFLYCGIVISLSFIIFSLVNVWL</sequence>
<gene>
    <name evidence="1" type="ORF">CS063_00455</name>
</gene>
<proteinExistence type="predicted"/>
<comment type="caution">
    <text evidence="1">The sequence shown here is derived from an EMBL/GenBank/DDBJ whole genome shotgun (WGS) entry which is preliminary data.</text>
</comment>
<protein>
    <submittedName>
        <fullName evidence="1">Uncharacterized protein</fullName>
    </submittedName>
</protein>
<name>A0AC61DH02_9FIRM</name>
<evidence type="ECO:0000313" key="2">
    <source>
        <dbReference type="Proteomes" id="UP000224460"/>
    </source>
</evidence>
<organism evidence="1 2">
    <name type="scientific">Sporanaerobium hydrogeniformans</name>
    <dbReference type="NCBI Taxonomy" id="3072179"/>
    <lineage>
        <taxon>Bacteria</taxon>
        <taxon>Bacillati</taxon>
        <taxon>Bacillota</taxon>
        <taxon>Clostridia</taxon>
        <taxon>Lachnospirales</taxon>
        <taxon>Lachnospiraceae</taxon>
        <taxon>Sporanaerobium</taxon>
    </lineage>
</organism>
<reference evidence="1" key="1">
    <citation type="submission" date="2017-10" db="EMBL/GenBank/DDBJ databases">
        <title>Genome sequence of cellulolytic Lachnospiraceae bacterium XHS1971 isolated from hotspring sediment.</title>
        <authorList>
            <person name="Vasudevan G."/>
            <person name="Joshi A.J."/>
            <person name="Hivarkar S."/>
            <person name="Lanjekar V.B."/>
            <person name="Dhakephalkar P.K."/>
            <person name="Dagar S."/>
        </authorList>
    </citation>
    <scope>NUCLEOTIDE SEQUENCE</scope>
    <source>
        <strain evidence="1">XHS1971</strain>
    </source>
</reference>